<evidence type="ECO:0000256" key="1">
    <source>
        <dbReference type="ARBA" id="ARBA00009199"/>
    </source>
</evidence>
<dbReference type="SUPFAM" id="SSF75304">
    <property type="entry name" value="Amidase signature (AS) enzymes"/>
    <property type="match status" value="1"/>
</dbReference>
<name>A0A4W3HPS7_CALMI</name>
<dbReference type="PROSITE" id="PS00571">
    <property type="entry name" value="AMIDASES"/>
    <property type="match status" value="1"/>
</dbReference>
<dbReference type="Ensembl" id="ENSCMIT00000011574.1">
    <property type="protein sequence ID" value="ENSCMIP00000011294.1"/>
    <property type="gene ID" value="ENSCMIG00000005875.1"/>
</dbReference>
<dbReference type="InterPro" id="IPR052739">
    <property type="entry name" value="FAAH2"/>
</dbReference>
<protein>
    <submittedName>
        <fullName evidence="4">Fatty acid amide hydrolase 2a</fullName>
    </submittedName>
</protein>
<dbReference type="KEGG" id="cmk:103177607"/>
<dbReference type="GeneID" id="103177607"/>
<dbReference type="PANTHER" id="PTHR43372:SF4">
    <property type="entry name" value="FATTY-ACID AMIDE HYDROLASE 2"/>
    <property type="match status" value="1"/>
</dbReference>
<gene>
    <name evidence="4" type="primary">faah2a</name>
</gene>
<dbReference type="OrthoDB" id="6428749at2759"/>
<comment type="similarity">
    <text evidence="1">Belongs to the amidase family.</text>
</comment>
<dbReference type="Proteomes" id="UP000314986">
    <property type="component" value="Unassembled WGS sequence"/>
</dbReference>
<dbReference type="InterPro" id="IPR023631">
    <property type="entry name" value="Amidase_dom"/>
</dbReference>
<evidence type="ECO:0000259" key="3">
    <source>
        <dbReference type="Pfam" id="PF01425"/>
    </source>
</evidence>
<dbReference type="CTD" id="436973"/>
<feature type="compositionally biased region" description="Basic and acidic residues" evidence="2">
    <location>
        <begin position="67"/>
        <end position="81"/>
    </location>
</feature>
<evidence type="ECO:0000256" key="2">
    <source>
        <dbReference type="SAM" id="MobiDB-lite"/>
    </source>
</evidence>
<proteinExistence type="inferred from homology"/>
<dbReference type="PANTHER" id="PTHR43372">
    <property type="entry name" value="FATTY-ACID AMIDE HYDROLASE"/>
    <property type="match status" value="1"/>
</dbReference>
<dbReference type="Gene3D" id="3.90.1300.10">
    <property type="entry name" value="Amidase signature (AS) domain"/>
    <property type="match status" value="1"/>
</dbReference>
<accession>A0A4W3HPS7</accession>
<dbReference type="OMA" id="LPTTWGM"/>
<organism evidence="4 5">
    <name type="scientific">Callorhinchus milii</name>
    <name type="common">Ghost shark</name>
    <dbReference type="NCBI Taxonomy" id="7868"/>
    <lineage>
        <taxon>Eukaryota</taxon>
        <taxon>Metazoa</taxon>
        <taxon>Chordata</taxon>
        <taxon>Craniata</taxon>
        <taxon>Vertebrata</taxon>
        <taxon>Chondrichthyes</taxon>
        <taxon>Holocephali</taxon>
        <taxon>Chimaeriformes</taxon>
        <taxon>Callorhinchidae</taxon>
        <taxon>Callorhinchus</taxon>
    </lineage>
</organism>
<dbReference type="GeneTree" id="ENSGT00940000162502"/>
<dbReference type="InterPro" id="IPR020556">
    <property type="entry name" value="Amidase_CS"/>
</dbReference>
<dbReference type="Pfam" id="PF01425">
    <property type="entry name" value="Amidase"/>
    <property type="match status" value="1"/>
</dbReference>
<sequence length="628" mass="69425">MFPPPPHTHISIRSINTHTHIYIYVYTHTPSCTDTPPRAPVHAGLAQPLRVPSGCPTVSFRTAARGETWRRRQRVTRDPPHTHTHRDRRRGGPAMARSTLERLVAFSLRSFSNFLLALLSVAQRCRGGGRVNNCRPLPPATEPLLLHSGVQLASRIRRRQVKCIEVIQAYINRIRAINPIVNAIVAERFENALAEAQQVDNWLAEGSEDEKTLEETVPFLGVPFTVKEAFSLEGLPNSSGLVNRKNVIATTDAVVVANLRKAGAIPLGVTNCSELCMWYESNNKLYGITRNPYSVDRIVGGSSGGEACIIAAAGSLMGVGSDIGGSIRMPAFFNGVFGHKPSAGLVPNNGQFPNAEHQRIDFLCTGPICRYAEDLIPMLKVMAGPNISKIKVDEKVSISKMKFYSMEHDGGSPFLSRVDKELTDVQRKVVDFLEIQYGVQVQHVQIHKMKYAFQIWSAMMSFEHNAEKEQQSFSELMGNNGKKVIPIWELLKWLLGCSTHTFPAIGLGVVESWAKVNRSGNVNLVNMCQNLRTELTNLLGADGVLLYPSHPKIAPKHHQPIFMPFNFAYTAVFNVVGLPVTQCPLGLSKDKLPLGIQLVANHYNDHLCLNVAQELEKAFGGWQNPGSL</sequence>
<evidence type="ECO:0000313" key="5">
    <source>
        <dbReference type="Proteomes" id="UP000314986"/>
    </source>
</evidence>
<dbReference type="InterPro" id="IPR036928">
    <property type="entry name" value="AS_sf"/>
</dbReference>
<reference evidence="4" key="5">
    <citation type="submission" date="2025-09" db="UniProtKB">
        <authorList>
            <consortium name="Ensembl"/>
        </authorList>
    </citation>
    <scope>IDENTIFICATION</scope>
</reference>
<dbReference type="InParanoid" id="A0A4W3HPS7"/>
<feature type="compositionally biased region" description="Basic residues" evidence="2">
    <location>
        <begin position="82"/>
        <end position="91"/>
    </location>
</feature>
<reference evidence="5" key="2">
    <citation type="journal article" date="2007" name="PLoS Biol.">
        <title>Survey sequencing and comparative analysis of the elephant shark (Callorhinchus milii) genome.</title>
        <authorList>
            <person name="Venkatesh B."/>
            <person name="Kirkness E.F."/>
            <person name="Loh Y.H."/>
            <person name="Halpern A.L."/>
            <person name="Lee A.P."/>
            <person name="Johnson J."/>
            <person name="Dandona N."/>
            <person name="Viswanathan L.D."/>
            <person name="Tay A."/>
            <person name="Venter J.C."/>
            <person name="Strausberg R.L."/>
            <person name="Brenner S."/>
        </authorList>
    </citation>
    <scope>NUCLEOTIDE SEQUENCE [LARGE SCALE GENOMIC DNA]</scope>
</reference>
<dbReference type="GO" id="GO:0012505">
    <property type="term" value="C:endomembrane system"/>
    <property type="evidence" value="ECO:0007669"/>
    <property type="project" value="TreeGrafter"/>
</dbReference>
<reference evidence="5" key="1">
    <citation type="journal article" date="2006" name="Science">
        <title>Ancient noncoding elements conserved in the human genome.</title>
        <authorList>
            <person name="Venkatesh B."/>
            <person name="Kirkness E.F."/>
            <person name="Loh Y.H."/>
            <person name="Halpern A.L."/>
            <person name="Lee A.P."/>
            <person name="Johnson J."/>
            <person name="Dandona N."/>
            <person name="Viswanathan L.D."/>
            <person name="Tay A."/>
            <person name="Venter J.C."/>
            <person name="Strausberg R.L."/>
            <person name="Brenner S."/>
        </authorList>
    </citation>
    <scope>NUCLEOTIDE SEQUENCE [LARGE SCALE GENOMIC DNA]</scope>
</reference>
<keyword evidence="5" id="KW-1185">Reference proteome</keyword>
<reference evidence="5" key="3">
    <citation type="journal article" date="2014" name="Nature">
        <title>Elephant shark genome provides unique insights into gnathostome evolution.</title>
        <authorList>
            <consortium name="International Elephant Shark Genome Sequencing Consortium"/>
            <person name="Venkatesh B."/>
            <person name="Lee A.P."/>
            <person name="Ravi V."/>
            <person name="Maurya A.K."/>
            <person name="Lian M.M."/>
            <person name="Swann J.B."/>
            <person name="Ohta Y."/>
            <person name="Flajnik M.F."/>
            <person name="Sutoh Y."/>
            <person name="Kasahara M."/>
            <person name="Hoon S."/>
            <person name="Gangu V."/>
            <person name="Roy S.W."/>
            <person name="Irimia M."/>
            <person name="Korzh V."/>
            <person name="Kondrychyn I."/>
            <person name="Lim Z.W."/>
            <person name="Tay B.H."/>
            <person name="Tohari S."/>
            <person name="Kong K.W."/>
            <person name="Ho S."/>
            <person name="Lorente-Galdos B."/>
            <person name="Quilez J."/>
            <person name="Marques-Bonet T."/>
            <person name="Raney B.J."/>
            <person name="Ingham P.W."/>
            <person name="Tay A."/>
            <person name="Hillier L.W."/>
            <person name="Minx P."/>
            <person name="Boehm T."/>
            <person name="Wilson R.K."/>
            <person name="Brenner S."/>
            <person name="Warren W.C."/>
        </authorList>
    </citation>
    <scope>NUCLEOTIDE SEQUENCE [LARGE SCALE GENOMIC DNA]</scope>
</reference>
<dbReference type="STRING" id="7868.ENSCMIP00000011294"/>
<feature type="region of interest" description="Disordered" evidence="2">
    <location>
        <begin position="65"/>
        <end position="94"/>
    </location>
</feature>
<evidence type="ECO:0000313" key="4">
    <source>
        <dbReference type="Ensembl" id="ENSCMIP00000011294.1"/>
    </source>
</evidence>
<reference evidence="4" key="4">
    <citation type="submission" date="2025-08" db="UniProtKB">
        <authorList>
            <consortium name="Ensembl"/>
        </authorList>
    </citation>
    <scope>IDENTIFICATION</scope>
</reference>
<feature type="domain" description="Amidase" evidence="3">
    <location>
        <begin position="165"/>
        <end position="609"/>
    </location>
</feature>
<dbReference type="AlphaFoldDB" id="A0A4W3HPS7"/>